<feature type="transmembrane region" description="Helical" evidence="1">
    <location>
        <begin position="111"/>
        <end position="129"/>
    </location>
</feature>
<comment type="caution">
    <text evidence="2">The sequence shown here is derived from an EMBL/GenBank/DDBJ whole genome shotgun (WGS) entry which is preliminary data.</text>
</comment>
<protein>
    <recommendedName>
        <fullName evidence="4">DUF368 domain-containing protein</fullName>
    </recommendedName>
</protein>
<feature type="transmembrane region" description="Helical" evidence="1">
    <location>
        <begin position="249"/>
        <end position="266"/>
    </location>
</feature>
<dbReference type="Pfam" id="PF04018">
    <property type="entry name" value="VCA0040-like"/>
    <property type="match status" value="1"/>
</dbReference>
<keyword evidence="3" id="KW-1185">Reference proteome</keyword>
<evidence type="ECO:0000313" key="3">
    <source>
        <dbReference type="Proteomes" id="UP001157125"/>
    </source>
</evidence>
<feature type="transmembrane region" description="Helical" evidence="1">
    <location>
        <begin position="174"/>
        <end position="198"/>
    </location>
</feature>
<dbReference type="PANTHER" id="PTHR37308:SF1">
    <property type="entry name" value="POLYPRENYL-PHOSPHATE TRANSPORTER"/>
    <property type="match status" value="1"/>
</dbReference>
<keyword evidence="1" id="KW-0472">Membrane</keyword>
<evidence type="ECO:0008006" key="4">
    <source>
        <dbReference type="Google" id="ProtNLM"/>
    </source>
</evidence>
<evidence type="ECO:0000256" key="1">
    <source>
        <dbReference type="SAM" id="Phobius"/>
    </source>
</evidence>
<dbReference type="PANTHER" id="PTHR37308">
    <property type="entry name" value="INTEGRAL MEMBRANE PROTEIN"/>
    <property type="match status" value="1"/>
</dbReference>
<evidence type="ECO:0000313" key="2">
    <source>
        <dbReference type="EMBL" id="GMA34162.1"/>
    </source>
</evidence>
<accession>A0ABQ6IB03</accession>
<organism evidence="2 3">
    <name type="scientific">Demequina litorisediminis</name>
    <dbReference type="NCBI Taxonomy" id="1849022"/>
    <lineage>
        <taxon>Bacteria</taxon>
        <taxon>Bacillati</taxon>
        <taxon>Actinomycetota</taxon>
        <taxon>Actinomycetes</taxon>
        <taxon>Micrococcales</taxon>
        <taxon>Demequinaceae</taxon>
        <taxon>Demequina</taxon>
    </lineage>
</organism>
<keyword evidence="1" id="KW-0812">Transmembrane</keyword>
<dbReference type="Proteomes" id="UP001157125">
    <property type="component" value="Unassembled WGS sequence"/>
</dbReference>
<proteinExistence type="predicted"/>
<dbReference type="InterPro" id="IPR007163">
    <property type="entry name" value="VCA0040-like"/>
</dbReference>
<gene>
    <name evidence="2" type="ORF">GCM10025876_03660</name>
</gene>
<sequence>MTRAAVARDALNTARGALIGAAESVPGVSGGTIALMTGVYETLLTSAGHLITGTRIAAADVVRGRGVARSRGEYSRVAWRVIVPIGIGMVVALLAMASVMETLVHDHPETMRALFFGLVLASLAVPFRLAHHARMPGRPEGRWGAKDWGYALLGTIAAAVIVSLPGGSLEPSPWVLVPAGAIAISALALPGLSGSFLLLTMGLYEPTLAAVNDRDLGYLVWFALGCAIGLVSIVKVLQFMLEHHRRNTLVVLTGVMAGSLVALWPWQDADGHKLAPSGDLLAPLLAFVAGFVIVVVLLVVEERLLTRTGQAPRPADGTADSPNRRVD</sequence>
<feature type="transmembrane region" description="Helical" evidence="1">
    <location>
        <begin position="281"/>
        <end position="300"/>
    </location>
</feature>
<keyword evidence="1" id="KW-1133">Transmembrane helix</keyword>
<reference evidence="3" key="1">
    <citation type="journal article" date="2019" name="Int. J. Syst. Evol. Microbiol.">
        <title>The Global Catalogue of Microorganisms (GCM) 10K type strain sequencing project: providing services to taxonomists for standard genome sequencing and annotation.</title>
        <authorList>
            <consortium name="The Broad Institute Genomics Platform"/>
            <consortium name="The Broad Institute Genome Sequencing Center for Infectious Disease"/>
            <person name="Wu L."/>
            <person name="Ma J."/>
        </authorList>
    </citation>
    <scope>NUCLEOTIDE SEQUENCE [LARGE SCALE GENOMIC DNA]</scope>
    <source>
        <strain evidence="3">NBRC 112299</strain>
    </source>
</reference>
<feature type="transmembrane region" description="Helical" evidence="1">
    <location>
        <begin position="77"/>
        <end position="99"/>
    </location>
</feature>
<feature type="transmembrane region" description="Helical" evidence="1">
    <location>
        <begin position="218"/>
        <end position="237"/>
    </location>
</feature>
<dbReference type="EMBL" id="BSUN01000001">
    <property type="protein sequence ID" value="GMA34162.1"/>
    <property type="molecule type" value="Genomic_DNA"/>
</dbReference>
<feature type="transmembrane region" description="Helical" evidence="1">
    <location>
        <begin position="149"/>
        <end position="167"/>
    </location>
</feature>
<name>A0ABQ6IB03_9MICO</name>
<dbReference type="RefSeq" id="WP_284327262.1">
    <property type="nucleotide sequence ID" value="NZ_BSUN01000001.1"/>
</dbReference>